<reference evidence="3" key="2">
    <citation type="submission" date="2023-01" db="EMBL/GenBank/DDBJ databases">
        <authorList>
            <person name="Sun Q."/>
            <person name="Evtushenko L."/>
        </authorList>
    </citation>
    <scope>NUCLEOTIDE SEQUENCE</scope>
    <source>
        <strain evidence="3">VKM B-2748</strain>
    </source>
</reference>
<evidence type="ECO:0000313" key="4">
    <source>
        <dbReference type="Proteomes" id="UP001143309"/>
    </source>
</evidence>
<dbReference type="InterPro" id="IPR003399">
    <property type="entry name" value="Mce/MlaD"/>
</dbReference>
<dbReference type="Pfam" id="PF02470">
    <property type="entry name" value="MlaD"/>
    <property type="match status" value="1"/>
</dbReference>
<accession>A0A9W6JPX6</accession>
<protein>
    <submittedName>
        <fullName evidence="3">Organic solvent ABC transporter substrate-binding protein</fullName>
    </submittedName>
</protein>
<dbReference type="PANTHER" id="PTHR36698:SF2">
    <property type="entry name" value="MCE_MLAD DOMAIN-CONTAINING PROTEIN"/>
    <property type="match status" value="1"/>
</dbReference>
<feature type="transmembrane region" description="Helical" evidence="1">
    <location>
        <begin position="7"/>
        <end position="28"/>
    </location>
</feature>
<dbReference type="Proteomes" id="UP001143309">
    <property type="component" value="Unassembled WGS sequence"/>
</dbReference>
<keyword evidence="1" id="KW-0472">Membrane</keyword>
<reference evidence="3" key="1">
    <citation type="journal article" date="2014" name="Int. J. Syst. Evol. Microbiol.">
        <title>Complete genome sequence of Corynebacterium casei LMG S-19264T (=DSM 44701T), isolated from a smear-ripened cheese.</title>
        <authorList>
            <consortium name="US DOE Joint Genome Institute (JGI-PGF)"/>
            <person name="Walter F."/>
            <person name="Albersmeier A."/>
            <person name="Kalinowski J."/>
            <person name="Ruckert C."/>
        </authorList>
    </citation>
    <scope>NUCLEOTIDE SEQUENCE</scope>
    <source>
        <strain evidence="3">VKM B-2748</strain>
    </source>
</reference>
<comment type="caution">
    <text evidence="3">The sequence shown here is derived from an EMBL/GenBank/DDBJ whole genome shotgun (WGS) entry which is preliminary data.</text>
</comment>
<evidence type="ECO:0000313" key="3">
    <source>
        <dbReference type="EMBL" id="GLK81152.1"/>
    </source>
</evidence>
<keyword evidence="1" id="KW-0812">Transmembrane</keyword>
<keyword evidence="1" id="KW-1133">Transmembrane helix</keyword>
<dbReference type="EMBL" id="BSFL01000003">
    <property type="protein sequence ID" value="GLK81152.1"/>
    <property type="molecule type" value="Genomic_DNA"/>
</dbReference>
<gene>
    <name evidence="3" type="ORF">GCM10008174_28930</name>
</gene>
<dbReference type="RefSeq" id="WP_271201618.1">
    <property type="nucleotide sequence ID" value="NZ_BSFL01000003.1"/>
</dbReference>
<proteinExistence type="predicted"/>
<evidence type="ECO:0000259" key="2">
    <source>
        <dbReference type="Pfam" id="PF02470"/>
    </source>
</evidence>
<evidence type="ECO:0000256" key="1">
    <source>
        <dbReference type="SAM" id="Phobius"/>
    </source>
</evidence>
<dbReference type="PANTHER" id="PTHR36698">
    <property type="entry name" value="BLL5892 PROTEIN"/>
    <property type="match status" value="1"/>
</dbReference>
<name>A0A9W6JPX6_9HYPH</name>
<feature type="domain" description="Mce/MlaD" evidence="2">
    <location>
        <begin position="40"/>
        <end position="116"/>
    </location>
</feature>
<organism evidence="3 4">
    <name type="scientific">Methylopila turkensis</name>
    <dbReference type="NCBI Taxonomy" id="1437816"/>
    <lineage>
        <taxon>Bacteria</taxon>
        <taxon>Pseudomonadati</taxon>
        <taxon>Pseudomonadota</taxon>
        <taxon>Alphaproteobacteria</taxon>
        <taxon>Hyphomicrobiales</taxon>
        <taxon>Methylopilaceae</taxon>
        <taxon>Methylopila</taxon>
    </lineage>
</organism>
<sequence length="527" mass="55646">METRANHALVGGFTLLVLVCAAAFVWWFTDAGQQRARAIYRVQFQGAVSGLTPGSGVLFNGIRVGDVTNLNFDPQDPAKVVARIEVFPNTPIRKDTKARLEITGLTGGSVVQLTGGSQTAESFPLVTTEEGDPNNAPVLLAEPSAFQDILEGARTVLEKAQVTFTDIQGLVGNSRGSVERSLQNVEQFTAALAANSDDLKSFMQNTGIAARQIGTLAENLVPLTTDVQNLVRAVDVKKVDATMTNVVAFSQALRDGAPQVQKALGDVAALTEQLRASGGRVDGILAGVQTMIASIDSTKVSASVDRFAAILESIDPAKVTNTLNSVESAARNADRTIAAIDPEKINRAVDGFMGLATSIDGQTINRTVASADRILSAIDGEKVRATVDNVGAFAAALGRNAQTVDQIVADAKQISGRLTGTADRLDAVIADAQRVIGSDQTQGAIADFQKTSEAIRILAERLDGRTADITSSINKLSSSGVRDLQGFAADGRRTLGELERTLRSLERNPRQFLFGGGGNGVPEYRGR</sequence>
<keyword evidence="4" id="KW-1185">Reference proteome</keyword>
<dbReference type="AlphaFoldDB" id="A0A9W6JPX6"/>